<sequence>MKPPPPKRKKIVLEEEEYLNALGRVIERDYYPDLDKYRTYSEYLKALETKDYDRAEKLRYHLRIIQNAETPGKTPMVTPAPKGMTPKVENDEYQSESTDSSSFVLHDVNNTEISLPANITLNKLASMVTSEDNQNFQDKQEIENKKMREKLWWLFDGEDPERQRRLLLLCSEEERKLLADEAVRASWPHRSQNALMFEPKIEDSLTTYGVPLLTDSDVAPRKLQIVPKNTRIHSSLIEFSSNPSTENDSSSSLPLPSEQTLIATPAPEPGVDVDPLMTWGSIDGTPLSLGSAVMTVDAPITPLPKINKREQIAEKLYKKMKKRTAASTPAPTKAGAMSPAALKLKQRMMGGGSGVDQLLKRSYTPGARTPAQSSGMTPGMTPGMKKRVSFVSTPSHARSDKKVVIKKSVTDDLL</sequence>
<evidence type="ECO:0000256" key="4">
    <source>
        <dbReference type="SAM" id="MobiDB-lite"/>
    </source>
</evidence>
<dbReference type="EMBL" id="FN668683">
    <property type="protein sequence ID" value="CBK24186.2"/>
    <property type="molecule type" value="Genomic_DNA"/>
</dbReference>
<dbReference type="Pfam" id="PF09751">
    <property type="entry name" value="Es2"/>
    <property type="match status" value="1"/>
</dbReference>
<dbReference type="OMA" id="AQNDYLD"/>
<comment type="subcellular location">
    <subcellularLocation>
        <location evidence="1">Nucleus</location>
    </subcellularLocation>
</comment>
<dbReference type="InParanoid" id="D8M7Z7"/>
<evidence type="ECO:0000313" key="5">
    <source>
        <dbReference type="EMBL" id="CBK24186.2"/>
    </source>
</evidence>
<evidence type="ECO:0000256" key="3">
    <source>
        <dbReference type="ARBA" id="ARBA00023242"/>
    </source>
</evidence>
<dbReference type="AlphaFoldDB" id="D8M7Z7"/>
<evidence type="ECO:0000256" key="2">
    <source>
        <dbReference type="ARBA" id="ARBA00009072"/>
    </source>
</evidence>
<dbReference type="RefSeq" id="XP_012898234.1">
    <property type="nucleotide sequence ID" value="XM_013042780.1"/>
</dbReference>
<accession>D8M7Z7</accession>
<dbReference type="OrthoDB" id="19679at2759"/>
<reference evidence="5" key="1">
    <citation type="submission" date="2010-02" db="EMBL/GenBank/DDBJ databases">
        <title>Sequencing and annotation of the Blastocystis hominis genome.</title>
        <authorList>
            <person name="Wincker P."/>
        </authorList>
    </citation>
    <scope>NUCLEOTIDE SEQUENCE</scope>
    <source>
        <strain evidence="5">Singapore isolate B</strain>
    </source>
</reference>
<feature type="region of interest" description="Disordered" evidence="4">
    <location>
        <begin position="238"/>
        <end position="257"/>
    </location>
</feature>
<feature type="region of interest" description="Disordered" evidence="4">
    <location>
        <begin position="71"/>
        <end position="90"/>
    </location>
</feature>
<feature type="compositionally biased region" description="Low complexity" evidence="4">
    <location>
        <begin position="240"/>
        <end position="255"/>
    </location>
</feature>
<comment type="similarity">
    <text evidence="2">Belongs to the ESS2 family.</text>
</comment>
<name>D8M7Z7_BLAHO</name>
<dbReference type="Proteomes" id="UP000008312">
    <property type="component" value="Unassembled WGS sequence"/>
</dbReference>
<dbReference type="GO" id="GO:0071013">
    <property type="term" value="C:catalytic step 2 spliceosome"/>
    <property type="evidence" value="ECO:0007669"/>
    <property type="project" value="TreeGrafter"/>
</dbReference>
<evidence type="ECO:0008006" key="7">
    <source>
        <dbReference type="Google" id="ProtNLM"/>
    </source>
</evidence>
<protein>
    <recommendedName>
        <fullName evidence="7">Nuclear protein Es2</fullName>
    </recommendedName>
</protein>
<dbReference type="PANTHER" id="PTHR12940">
    <property type="entry name" value="ES-2 PROTEIN - RELATED"/>
    <property type="match status" value="1"/>
</dbReference>
<keyword evidence="6" id="KW-1185">Reference proteome</keyword>
<evidence type="ECO:0000256" key="1">
    <source>
        <dbReference type="ARBA" id="ARBA00004123"/>
    </source>
</evidence>
<organism evidence="5">
    <name type="scientific">Blastocystis hominis</name>
    <dbReference type="NCBI Taxonomy" id="12968"/>
    <lineage>
        <taxon>Eukaryota</taxon>
        <taxon>Sar</taxon>
        <taxon>Stramenopiles</taxon>
        <taxon>Bigyra</taxon>
        <taxon>Opalozoa</taxon>
        <taxon>Opalinata</taxon>
        <taxon>Blastocystidae</taxon>
        <taxon>Blastocystis</taxon>
    </lineage>
</organism>
<dbReference type="PANTHER" id="PTHR12940:SF0">
    <property type="entry name" value="SPLICING FACTOR ESS-2 HOMOLOG"/>
    <property type="match status" value="1"/>
</dbReference>
<keyword evidence="3" id="KW-0539">Nucleus</keyword>
<evidence type="ECO:0000313" key="6">
    <source>
        <dbReference type="Proteomes" id="UP000008312"/>
    </source>
</evidence>
<dbReference type="InterPro" id="IPR019148">
    <property type="entry name" value="Nuclear_protein_DGCR14_ESS-2"/>
</dbReference>
<proteinExistence type="inferred from homology"/>
<gene>
    <name evidence="5" type="ORF">GSBLH_T00003951001</name>
</gene>
<dbReference type="GeneID" id="24921002"/>